<dbReference type="EMBL" id="ABVL01000015">
    <property type="protein sequence ID" value="EDY17998.1"/>
    <property type="molecule type" value="Genomic_DNA"/>
</dbReference>
<dbReference type="PANTHER" id="PTHR43264">
    <property type="match status" value="1"/>
</dbReference>
<keyword evidence="2" id="KW-1185">Reference proteome</keyword>
<reference evidence="1 2" key="1">
    <citation type="journal article" date="2011" name="J. Bacteriol.">
        <title>Genome sequence of Chthoniobacter flavus Ellin428, an aerobic heterotrophic soil bacterium.</title>
        <authorList>
            <person name="Kant R."/>
            <person name="van Passel M.W."/>
            <person name="Palva A."/>
            <person name="Lucas S."/>
            <person name="Lapidus A."/>
            <person name="Glavina Del Rio T."/>
            <person name="Dalin E."/>
            <person name="Tice H."/>
            <person name="Bruce D."/>
            <person name="Goodwin L."/>
            <person name="Pitluck S."/>
            <person name="Larimer F.W."/>
            <person name="Land M.L."/>
            <person name="Hauser L."/>
            <person name="Sangwan P."/>
            <person name="de Vos W.M."/>
            <person name="Janssen P.H."/>
            <person name="Smidt H."/>
        </authorList>
    </citation>
    <scope>NUCLEOTIDE SEQUENCE [LARGE SCALE GENOMIC DNA]</scope>
    <source>
        <strain evidence="1 2">Ellin428</strain>
    </source>
</reference>
<proteinExistence type="predicted"/>
<dbReference type="GO" id="GO:0016799">
    <property type="term" value="F:hydrolase activity, hydrolyzing N-glycosyl compounds"/>
    <property type="evidence" value="ECO:0007669"/>
    <property type="project" value="InterPro"/>
</dbReference>
<dbReference type="AlphaFoldDB" id="B4D689"/>
<dbReference type="Proteomes" id="UP000005824">
    <property type="component" value="Unassembled WGS sequence"/>
</dbReference>
<dbReference type="SUPFAM" id="SSF53590">
    <property type="entry name" value="Nucleoside hydrolase"/>
    <property type="match status" value="1"/>
</dbReference>
<dbReference type="STRING" id="497964.CfE428DRAFT_4428"/>
<name>B4D689_9BACT</name>
<dbReference type="eggNOG" id="COG1957">
    <property type="taxonomic scope" value="Bacteria"/>
</dbReference>
<comment type="caution">
    <text evidence="1">The sequence shown here is derived from an EMBL/GenBank/DDBJ whole genome shotgun (WGS) entry which is preliminary data.</text>
</comment>
<gene>
    <name evidence="1" type="ORF">CfE428DRAFT_4428</name>
</gene>
<protein>
    <recommendedName>
        <fullName evidence="3">Inosine/uridine-preferring nucleoside hydrolase domain-containing protein</fullName>
    </recommendedName>
</protein>
<dbReference type="InterPro" id="IPR036452">
    <property type="entry name" value="Ribo_hydro-like"/>
</dbReference>
<evidence type="ECO:0000313" key="2">
    <source>
        <dbReference type="Proteomes" id="UP000005824"/>
    </source>
</evidence>
<evidence type="ECO:0000313" key="1">
    <source>
        <dbReference type="EMBL" id="EDY17998.1"/>
    </source>
</evidence>
<dbReference type="PANTHER" id="PTHR43264:SF1">
    <property type="entry name" value="INOSINE_URIDINE-PREFERRING NUCLEOSIDE HYDROLASE DOMAIN-CONTAINING PROTEIN"/>
    <property type="match status" value="1"/>
</dbReference>
<accession>B4D689</accession>
<sequence>MPLADRGECEILATVVSVRDPNSAATVDAINTYYGRPNLPLGMVKGAGVLEKSRYVSHIAADFPNHVKSAEDVPDATHIYRAVLEKQPDHSVTIVTVGYLTNLKNLLELPEKHGHVSGLDLVKAKVAKWVCMGGNFIGMPPKDDLKLGNVNFQRDAASAFDVIHHWPGAVVFVGREIGSVPSGLTAGACLAQTPADNPVRMAYFHYFGGQKNRHVADIVTTLYAVRGLRDYWDMSTSGTMDLHENMTFEWQPKADASQSYLLKKLPDGHPNDRYIESVLNELLTQPPQHRAP</sequence>
<dbReference type="Gene3D" id="3.90.245.10">
    <property type="entry name" value="Ribonucleoside hydrolase-like"/>
    <property type="match status" value="1"/>
</dbReference>
<dbReference type="RefSeq" id="WP_006981751.1">
    <property type="nucleotide sequence ID" value="NZ_ABVL01000015.1"/>
</dbReference>
<organism evidence="1 2">
    <name type="scientific">Chthoniobacter flavus Ellin428</name>
    <dbReference type="NCBI Taxonomy" id="497964"/>
    <lineage>
        <taxon>Bacteria</taxon>
        <taxon>Pseudomonadati</taxon>
        <taxon>Verrucomicrobiota</taxon>
        <taxon>Spartobacteria</taxon>
        <taxon>Chthoniobacterales</taxon>
        <taxon>Chthoniobacteraceae</taxon>
        <taxon>Chthoniobacter</taxon>
    </lineage>
</organism>
<evidence type="ECO:0008006" key="3">
    <source>
        <dbReference type="Google" id="ProtNLM"/>
    </source>
</evidence>
<dbReference type="InParanoid" id="B4D689"/>